<dbReference type="OrthoDB" id="4931325at2"/>
<sequence>MFSQIMERILSLENKVLEQGDELEELRGNTANLIRLAVVDKASKTTVDIKTGDNEVKDVPFFVFCSGKVSHYRRPSKGELCLLINLGSGTNLNNAVALMGLPSTQYPAPTTNENEVMTDYGNGMTELYNIENGKLVAKYPGGYEIHADSKQIGKNELEGDSIQKGNQQIEGDTKQKGNIEATKEISDGVRSMSEDRNLFNAHDHVCSGPGSPCSPPGVNQ</sequence>
<gene>
    <name evidence="2" type="ORF">A6E04_06925</name>
</gene>
<dbReference type="EMBL" id="MAJU01000008">
    <property type="protein sequence ID" value="OCH21593.1"/>
    <property type="molecule type" value="Genomic_DNA"/>
</dbReference>
<name>A0A1B9NZR2_ALILO</name>
<dbReference type="InterPro" id="IPR037026">
    <property type="entry name" value="Vgr_OB-fold_dom_sf"/>
</dbReference>
<dbReference type="CDD" id="cd21931">
    <property type="entry name" value="TD_EMAP-like"/>
    <property type="match status" value="1"/>
</dbReference>
<evidence type="ECO:0000256" key="1">
    <source>
        <dbReference type="SAM" id="MobiDB-lite"/>
    </source>
</evidence>
<protein>
    <recommendedName>
        <fullName evidence="4">Baseplate assembly protein</fullName>
    </recommendedName>
</protein>
<comment type="caution">
    <text evidence="2">The sequence shown here is derived from an EMBL/GenBank/DDBJ whole genome shotgun (WGS) entry which is preliminary data.</text>
</comment>
<dbReference type="Gene3D" id="2.40.50.230">
    <property type="entry name" value="Gp5 N-terminal domain"/>
    <property type="match status" value="1"/>
</dbReference>
<organism evidence="2 3">
    <name type="scientific">Aliivibrio logei</name>
    <name type="common">Vibrio logei</name>
    <dbReference type="NCBI Taxonomy" id="688"/>
    <lineage>
        <taxon>Bacteria</taxon>
        <taxon>Pseudomonadati</taxon>
        <taxon>Pseudomonadota</taxon>
        <taxon>Gammaproteobacteria</taxon>
        <taxon>Vibrionales</taxon>
        <taxon>Vibrionaceae</taxon>
        <taxon>Aliivibrio</taxon>
    </lineage>
</organism>
<proteinExistence type="predicted"/>
<evidence type="ECO:0008006" key="4">
    <source>
        <dbReference type="Google" id="ProtNLM"/>
    </source>
</evidence>
<feature type="region of interest" description="Disordered" evidence="1">
    <location>
        <begin position="200"/>
        <end position="220"/>
    </location>
</feature>
<dbReference type="STRING" id="688.A6E04_06925"/>
<dbReference type="AlphaFoldDB" id="A0A1B9NZR2"/>
<dbReference type="RefSeq" id="WP_065610153.1">
    <property type="nucleotide sequence ID" value="NZ_CAWMPN010000008.1"/>
</dbReference>
<evidence type="ECO:0000313" key="3">
    <source>
        <dbReference type="Proteomes" id="UP000093523"/>
    </source>
</evidence>
<reference evidence="2 3" key="1">
    <citation type="submission" date="2016-06" db="EMBL/GenBank/DDBJ databases">
        <authorList>
            <person name="Kjaerup R.B."/>
            <person name="Dalgaard T.S."/>
            <person name="Juul-Madsen H.R."/>
        </authorList>
    </citation>
    <scope>NUCLEOTIDE SEQUENCE [LARGE SCALE GENOMIC DNA]</scope>
    <source>
        <strain evidence="2 3">1S159</strain>
    </source>
</reference>
<accession>A0A1B9NZR2</accession>
<dbReference type="InterPro" id="IPR049813">
    <property type="entry name" value="Elp-1-like_TD"/>
</dbReference>
<evidence type="ECO:0000313" key="2">
    <source>
        <dbReference type="EMBL" id="OCH21593.1"/>
    </source>
</evidence>
<dbReference type="Proteomes" id="UP000093523">
    <property type="component" value="Unassembled WGS sequence"/>
</dbReference>